<keyword evidence="3" id="KW-0833">Ubl conjugation pathway</keyword>
<keyword evidence="6" id="KW-1185">Reference proteome</keyword>
<dbReference type="InterPro" id="IPR037679">
    <property type="entry name" value="Apc5"/>
</dbReference>
<evidence type="ECO:0000256" key="1">
    <source>
        <dbReference type="ARBA" id="ARBA00022618"/>
    </source>
</evidence>
<organism evidence="5 6">
    <name type="scientific">Caenorhabditis auriculariae</name>
    <dbReference type="NCBI Taxonomy" id="2777116"/>
    <lineage>
        <taxon>Eukaryota</taxon>
        <taxon>Metazoa</taxon>
        <taxon>Ecdysozoa</taxon>
        <taxon>Nematoda</taxon>
        <taxon>Chromadorea</taxon>
        <taxon>Rhabditida</taxon>
        <taxon>Rhabditina</taxon>
        <taxon>Rhabditomorpha</taxon>
        <taxon>Rhabditoidea</taxon>
        <taxon>Rhabditidae</taxon>
        <taxon>Peloderinae</taxon>
        <taxon>Caenorhabditis</taxon>
    </lineage>
</organism>
<proteinExistence type="predicted"/>
<protein>
    <recommendedName>
        <fullName evidence="7">Anaphase-promoting complex subunit 5</fullName>
    </recommendedName>
</protein>
<evidence type="ECO:0000313" key="5">
    <source>
        <dbReference type="EMBL" id="CAD6192970.1"/>
    </source>
</evidence>
<dbReference type="GO" id="GO:0045842">
    <property type="term" value="P:positive regulation of mitotic metaphase/anaphase transition"/>
    <property type="evidence" value="ECO:0007669"/>
    <property type="project" value="TreeGrafter"/>
</dbReference>
<accession>A0A8S1HIA4</accession>
<gene>
    <name evidence="5" type="ORF">CAUJ_LOCUS8889</name>
</gene>
<dbReference type="PANTHER" id="PTHR12830:SF9">
    <property type="entry name" value="ANAPHASE-PROMOTING COMPLEX SUBUNIT 5"/>
    <property type="match status" value="1"/>
</dbReference>
<dbReference type="GO" id="GO:0051301">
    <property type="term" value="P:cell division"/>
    <property type="evidence" value="ECO:0007669"/>
    <property type="project" value="UniProtKB-KW"/>
</dbReference>
<dbReference type="OrthoDB" id="5773922at2759"/>
<dbReference type="GO" id="GO:0031145">
    <property type="term" value="P:anaphase-promoting complex-dependent catabolic process"/>
    <property type="evidence" value="ECO:0007669"/>
    <property type="project" value="TreeGrafter"/>
</dbReference>
<dbReference type="GO" id="GO:0070979">
    <property type="term" value="P:protein K11-linked ubiquitination"/>
    <property type="evidence" value="ECO:0007669"/>
    <property type="project" value="TreeGrafter"/>
</dbReference>
<dbReference type="GO" id="GO:0005680">
    <property type="term" value="C:anaphase-promoting complex"/>
    <property type="evidence" value="ECO:0007669"/>
    <property type="project" value="InterPro"/>
</dbReference>
<evidence type="ECO:0000256" key="3">
    <source>
        <dbReference type="ARBA" id="ARBA00022786"/>
    </source>
</evidence>
<dbReference type="AlphaFoldDB" id="A0A8S1HIA4"/>
<evidence type="ECO:0000256" key="4">
    <source>
        <dbReference type="ARBA" id="ARBA00023306"/>
    </source>
</evidence>
<dbReference type="EMBL" id="CAJGYM010000031">
    <property type="protein sequence ID" value="CAD6192970.1"/>
    <property type="molecule type" value="Genomic_DNA"/>
</dbReference>
<evidence type="ECO:0000256" key="2">
    <source>
        <dbReference type="ARBA" id="ARBA00022776"/>
    </source>
</evidence>
<keyword evidence="4" id="KW-0131">Cell cycle</keyword>
<dbReference type="PANTHER" id="PTHR12830">
    <property type="entry name" value="ANAPHASE-PROMOTING COMPLEX SUBUNIT 5"/>
    <property type="match status" value="1"/>
</dbReference>
<name>A0A8S1HIA4_9PELO</name>
<evidence type="ECO:0008006" key="7">
    <source>
        <dbReference type="Google" id="ProtNLM"/>
    </source>
</evidence>
<sequence>MIGEPLRPYKVAVFYLLRNLFRMHFGYKTVPSPRPFVNVEHTRILILFYGLTSSERDVTYEEVLKVVRFMDIHIRRGIYYDFVYCMERLAYGEHISMQVDDTIFHGRREFADTALYETPLPKPLQFLTAKSYLGIWLKRAIAQWNRATQAQQFEYSINMHKWLNEYSGNVEISFDNFLRPSFKMPIPIESSFKARRWISQQMHLLQVCPSSAIFTSEKLEWISMIKDRHPDVDSVYLLEMMLAIQSYNQVAAVEALKIFFDFTALKFNENLVDATQSHRLAVPSHYQLRFGPLLHGKLCRIFGERRMAAHLLAESIQQAQLSSDSVCNRMANVEVTAVEVLGNDPLLNFAPPIAEENQTEEEAEQVDRRMMQSNLDKGHEEEAEPENMPDDAGETLELYRNVLASAKLLSVVSDMAKCRPTSSTIEMMQLPLRACTTTDKGSKARIVENTAIAIASSNCLRNGLFKVAEEISEYMLNSNVSDGAAPCHETESQAVAGVNCAYALASRGEHSLALDAAQHVRICKLLIEFEQNLLNDDAVNCEFSLQELAPIVPTEALLRKALLMGLKGETRKGLNLLQKYSGRDPMVLAR</sequence>
<dbReference type="Proteomes" id="UP000835052">
    <property type="component" value="Unassembled WGS sequence"/>
</dbReference>
<keyword evidence="1" id="KW-0132">Cell division</keyword>
<comment type="caution">
    <text evidence="5">The sequence shown here is derived from an EMBL/GenBank/DDBJ whole genome shotgun (WGS) entry which is preliminary data.</text>
</comment>
<reference evidence="5" key="1">
    <citation type="submission" date="2020-10" db="EMBL/GenBank/DDBJ databases">
        <authorList>
            <person name="Kikuchi T."/>
        </authorList>
    </citation>
    <scope>NUCLEOTIDE SEQUENCE</scope>
    <source>
        <strain evidence="5">NKZ352</strain>
    </source>
</reference>
<keyword evidence="2" id="KW-0498">Mitosis</keyword>
<evidence type="ECO:0000313" key="6">
    <source>
        <dbReference type="Proteomes" id="UP000835052"/>
    </source>
</evidence>